<evidence type="ECO:0000313" key="5">
    <source>
        <dbReference type="Proteomes" id="UP000532162"/>
    </source>
</evidence>
<dbReference type="GO" id="GO:0016747">
    <property type="term" value="F:acyltransferase activity, transferring groups other than amino-acyl groups"/>
    <property type="evidence" value="ECO:0007669"/>
    <property type="project" value="InterPro"/>
</dbReference>
<evidence type="ECO:0000313" key="4">
    <source>
        <dbReference type="EMBL" id="NZD62542.1"/>
    </source>
</evidence>
<comment type="caution">
    <text evidence="4">The sequence shown here is derived from an EMBL/GenBank/DDBJ whole genome shotgun (WGS) entry which is preliminary data.</text>
</comment>
<dbReference type="InterPro" id="IPR000182">
    <property type="entry name" value="GNAT_dom"/>
</dbReference>
<dbReference type="Gene3D" id="3.40.630.30">
    <property type="match status" value="1"/>
</dbReference>
<dbReference type="EMBL" id="JACCPJ010000002">
    <property type="protein sequence ID" value="NZD62542.1"/>
    <property type="molecule type" value="Genomic_DNA"/>
</dbReference>
<feature type="domain" description="N-acetyltransferase" evidence="3">
    <location>
        <begin position="1"/>
        <end position="149"/>
    </location>
</feature>
<organism evidence="4 5">
    <name type="scientific">Rhizobium changzhiense</name>
    <dbReference type="NCBI Taxonomy" id="2692317"/>
    <lineage>
        <taxon>Bacteria</taxon>
        <taxon>Pseudomonadati</taxon>
        <taxon>Pseudomonadota</taxon>
        <taxon>Alphaproteobacteria</taxon>
        <taxon>Hyphomicrobiales</taxon>
        <taxon>Rhizobiaceae</taxon>
        <taxon>Rhizobium/Agrobacterium group</taxon>
        <taxon>Rhizobium</taxon>
    </lineage>
</organism>
<dbReference type="PROSITE" id="PS51186">
    <property type="entry name" value="GNAT"/>
    <property type="match status" value="1"/>
</dbReference>
<reference evidence="4 5" key="1">
    <citation type="submission" date="2020-07" db="EMBL/GenBank/DDBJ databases">
        <authorList>
            <person name="Sun Q."/>
        </authorList>
    </citation>
    <scope>NUCLEOTIDE SEQUENCE [LARGE SCALE GENOMIC DNA]</scope>
    <source>
        <strain evidence="4 5">WYCCWR 11290</strain>
    </source>
</reference>
<evidence type="ECO:0000256" key="1">
    <source>
        <dbReference type="ARBA" id="ARBA00022679"/>
    </source>
</evidence>
<evidence type="ECO:0000256" key="2">
    <source>
        <dbReference type="ARBA" id="ARBA00023315"/>
    </source>
</evidence>
<dbReference type="PANTHER" id="PTHR43877">
    <property type="entry name" value="AMINOALKYLPHOSPHONATE N-ACETYLTRANSFERASE-RELATED-RELATED"/>
    <property type="match status" value="1"/>
</dbReference>
<keyword evidence="2" id="KW-0012">Acyltransferase</keyword>
<dbReference type="InterPro" id="IPR016181">
    <property type="entry name" value="Acyl_CoA_acyltransferase"/>
</dbReference>
<dbReference type="RefSeq" id="WP_180695071.1">
    <property type="nucleotide sequence ID" value="NZ_JACCPJ010000002.1"/>
</dbReference>
<dbReference type="SUPFAM" id="SSF55729">
    <property type="entry name" value="Acyl-CoA N-acyltransferases (Nat)"/>
    <property type="match status" value="1"/>
</dbReference>
<evidence type="ECO:0000259" key="3">
    <source>
        <dbReference type="PROSITE" id="PS51186"/>
    </source>
</evidence>
<sequence length="149" mass="16829">MFIRDANADDTAAMLRLLRQIAACSNDAEHGPGSSDEQLLGVIENCKTFVVRKNDQLIGINAVRIVDLSEHPRSRYRKMAFIMALGVEEIERRRGYGAALFDHMRKWLSEEEVDLISLNVSASNEAAQAFYRRMGLAARSVQMDQSLKR</sequence>
<dbReference type="CDD" id="cd04301">
    <property type="entry name" value="NAT_SF"/>
    <property type="match status" value="1"/>
</dbReference>
<dbReference type="AlphaFoldDB" id="A0A7Z0RKS1"/>
<dbReference type="InterPro" id="IPR050832">
    <property type="entry name" value="Bact_Acetyltransf"/>
</dbReference>
<name>A0A7Z0RKS1_9HYPH</name>
<proteinExistence type="predicted"/>
<gene>
    <name evidence="4" type="ORF">HX900_15645</name>
</gene>
<dbReference type="Proteomes" id="UP000532162">
    <property type="component" value="Unassembled WGS sequence"/>
</dbReference>
<protein>
    <submittedName>
        <fullName evidence="4">GNAT family N-acetyltransferase</fullName>
    </submittedName>
</protein>
<keyword evidence="1 4" id="KW-0808">Transferase</keyword>
<accession>A0A7Z0RKS1</accession>
<dbReference type="Pfam" id="PF00583">
    <property type="entry name" value="Acetyltransf_1"/>
    <property type="match status" value="1"/>
</dbReference>